<dbReference type="RefSeq" id="XP_060337747.1">
    <property type="nucleotide sequence ID" value="XM_060469212.1"/>
</dbReference>
<proteinExistence type="inferred from homology"/>
<evidence type="ECO:0000313" key="3">
    <source>
        <dbReference type="EMBL" id="KAK0467155.1"/>
    </source>
</evidence>
<dbReference type="GeneID" id="85352760"/>
<dbReference type="EMBL" id="JAUEPS010000003">
    <property type="protein sequence ID" value="KAK0467155.1"/>
    <property type="molecule type" value="Genomic_DNA"/>
</dbReference>
<gene>
    <name evidence="3" type="ORF">EV420DRAFT_1474530</name>
</gene>
<dbReference type="InterPro" id="IPR011600">
    <property type="entry name" value="Pept_C14_caspase"/>
</dbReference>
<protein>
    <submittedName>
        <fullName evidence="3">Caspase domain-containing protein</fullName>
    </submittedName>
</protein>
<reference evidence="3" key="1">
    <citation type="submission" date="2023-06" db="EMBL/GenBank/DDBJ databases">
        <authorList>
            <consortium name="Lawrence Berkeley National Laboratory"/>
            <person name="Ahrendt S."/>
            <person name="Sahu N."/>
            <person name="Indic B."/>
            <person name="Wong-Bajracharya J."/>
            <person name="Merenyi Z."/>
            <person name="Ke H.-M."/>
            <person name="Monk M."/>
            <person name="Kocsube S."/>
            <person name="Drula E."/>
            <person name="Lipzen A."/>
            <person name="Balint B."/>
            <person name="Henrissat B."/>
            <person name="Andreopoulos B."/>
            <person name="Martin F.M."/>
            <person name="Harder C.B."/>
            <person name="Rigling D."/>
            <person name="Ford K.L."/>
            <person name="Foster G.D."/>
            <person name="Pangilinan J."/>
            <person name="Papanicolaou A."/>
            <person name="Barry K."/>
            <person name="LaButti K."/>
            <person name="Viragh M."/>
            <person name="Koriabine M."/>
            <person name="Yan M."/>
            <person name="Riley R."/>
            <person name="Champramary S."/>
            <person name="Plett K.L."/>
            <person name="Tsai I.J."/>
            <person name="Slot J."/>
            <person name="Sipos G."/>
            <person name="Plett J."/>
            <person name="Nagy L.G."/>
            <person name="Grigoriev I.V."/>
        </authorList>
    </citation>
    <scope>NUCLEOTIDE SEQUENCE</scope>
    <source>
        <strain evidence="3">CCBAS 213</strain>
    </source>
</reference>
<comment type="caution">
    <text evidence="3">The sequence shown here is derived from an EMBL/GenBank/DDBJ whole genome shotgun (WGS) entry which is preliminary data.</text>
</comment>
<evidence type="ECO:0000259" key="2">
    <source>
        <dbReference type="Pfam" id="PF00656"/>
    </source>
</evidence>
<comment type="similarity">
    <text evidence="1">Belongs to the peptidase C14B family.</text>
</comment>
<dbReference type="Pfam" id="PF00656">
    <property type="entry name" value="Peptidase_C14"/>
    <property type="match status" value="1"/>
</dbReference>
<organism evidence="3 4">
    <name type="scientific">Armillaria tabescens</name>
    <name type="common">Ringless honey mushroom</name>
    <name type="synonym">Agaricus tabescens</name>
    <dbReference type="NCBI Taxonomy" id="1929756"/>
    <lineage>
        <taxon>Eukaryota</taxon>
        <taxon>Fungi</taxon>
        <taxon>Dikarya</taxon>
        <taxon>Basidiomycota</taxon>
        <taxon>Agaricomycotina</taxon>
        <taxon>Agaricomycetes</taxon>
        <taxon>Agaricomycetidae</taxon>
        <taxon>Agaricales</taxon>
        <taxon>Marasmiineae</taxon>
        <taxon>Physalacriaceae</taxon>
        <taxon>Desarmillaria</taxon>
    </lineage>
</organism>
<accession>A0AA39NK87</accession>
<dbReference type="GO" id="GO:0004197">
    <property type="term" value="F:cysteine-type endopeptidase activity"/>
    <property type="evidence" value="ECO:0007669"/>
    <property type="project" value="InterPro"/>
</dbReference>
<keyword evidence="4" id="KW-1185">Reference proteome</keyword>
<dbReference type="GO" id="GO:0006508">
    <property type="term" value="P:proteolysis"/>
    <property type="evidence" value="ECO:0007669"/>
    <property type="project" value="InterPro"/>
</dbReference>
<dbReference type="Gene3D" id="3.40.50.1460">
    <property type="match status" value="1"/>
</dbReference>
<dbReference type="AlphaFoldDB" id="A0AA39NK87"/>
<dbReference type="PANTHER" id="PTHR48104">
    <property type="entry name" value="METACASPASE-4"/>
    <property type="match status" value="1"/>
</dbReference>
<dbReference type="Proteomes" id="UP001175211">
    <property type="component" value="Unassembled WGS sequence"/>
</dbReference>
<dbReference type="InterPro" id="IPR050452">
    <property type="entry name" value="Metacaspase"/>
</dbReference>
<dbReference type="PANTHER" id="PTHR48104:SF30">
    <property type="entry name" value="METACASPASE-1"/>
    <property type="match status" value="1"/>
</dbReference>
<feature type="domain" description="Peptidase C14 caspase" evidence="2">
    <location>
        <begin position="29"/>
        <end position="295"/>
    </location>
</feature>
<evidence type="ECO:0000313" key="4">
    <source>
        <dbReference type="Proteomes" id="UP001175211"/>
    </source>
</evidence>
<name>A0AA39NK87_ARMTA</name>
<dbReference type="GO" id="GO:0005737">
    <property type="term" value="C:cytoplasm"/>
    <property type="evidence" value="ECO:0007669"/>
    <property type="project" value="TreeGrafter"/>
</dbReference>
<evidence type="ECO:0000256" key="1">
    <source>
        <dbReference type="ARBA" id="ARBA00009005"/>
    </source>
</evidence>
<sequence length="369" mass="40525">MTSPPLLTDKIPAADYGDPQSVIEGDRFWAVVIGIDNYASPKDPSLCGCVSDADSVVQHLIEKMSVPPDRIELLLGRVDGTATDSSSKNLRERDATRANIVDTLLSLSTNSQIRDGDNVLIYFSGHGTHYLCGDYYTEFPASTGTIEALCPMDRDPLAADVDKRIPDISDRELCTILSEICRTKGHHITVILDCCHSGGMTRILGSSASAVARQVKVLHVSRAIAEMFAAGDKTLGKLKCDDGSPRYESIAKGNWRAEEGTHVTLAACQAYELATEELGKTSAYHGIFTEVLLQKFTEISSVADGKLPTYKDIEKTFPSSKFEPVRQYPKAIGKNRDKRLWYTNRDACCMEGVRKEDYKRPQGGLHQGL</sequence>